<keyword evidence="6 12" id="KW-0067">ATP-binding</keyword>
<evidence type="ECO:0000256" key="2">
    <source>
        <dbReference type="ARBA" id="ARBA00022448"/>
    </source>
</evidence>
<evidence type="ECO:0000256" key="8">
    <source>
        <dbReference type="ARBA" id="ARBA00023136"/>
    </source>
</evidence>
<evidence type="ECO:0000256" key="7">
    <source>
        <dbReference type="ARBA" id="ARBA00022989"/>
    </source>
</evidence>
<dbReference type="FunFam" id="3.40.50.300:FF:000221">
    <property type="entry name" value="Multidrug ABC transporter ATP-binding protein"/>
    <property type="match status" value="1"/>
</dbReference>
<name>A0A7Y0E1Q8_9PROT</name>
<feature type="domain" description="ABC transmembrane type-1" evidence="11">
    <location>
        <begin position="18"/>
        <end position="318"/>
    </location>
</feature>
<feature type="domain" description="ABC transporter" evidence="10">
    <location>
        <begin position="358"/>
        <end position="593"/>
    </location>
</feature>
<dbReference type="SUPFAM" id="SSF90123">
    <property type="entry name" value="ABC transporter transmembrane region"/>
    <property type="match status" value="1"/>
</dbReference>
<evidence type="ECO:0000313" key="13">
    <source>
        <dbReference type="Proteomes" id="UP000539372"/>
    </source>
</evidence>
<dbReference type="InterPro" id="IPR003439">
    <property type="entry name" value="ABC_transporter-like_ATP-bd"/>
</dbReference>
<keyword evidence="8 9" id="KW-0472">Membrane</keyword>
<keyword evidence="7 9" id="KW-1133">Transmembrane helix</keyword>
<dbReference type="SUPFAM" id="SSF52540">
    <property type="entry name" value="P-loop containing nucleoside triphosphate hydrolases"/>
    <property type="match status" value="1"/>
</dbReference>
<comment type="subcellular location">
    <subcellularLocation>
        <location evidence="1">Cell membrane</location>
        <topology evidence="1">Multi-pass membrane protein</topology>
    </subcellularLocation>
</comment>
<feature type="transmembrane region" description="Helical" evidence="9">
    <location>
        <begin position="263"/>
        <end position="281"/>
    </location>
</feature>
<feature type="transmembrane region" description="Helical" evidence="9">
    <location>
        <begin position="20"/>
        <end position="46"/>
    </location>
</feature>
<keyword evidence="4 9" id="KW-0812">Transmembrane</keyword>
<evidence type="ECO:0000259" key="10">
    <source>
        <dbReference type="PROSITE" id="PS50893"/>
    </source>
</evidence>
<dbReference type="GO" id="GO:0005886">
    <property type="term" value="C:plasma membrane"/>
    <property type="evidence" value="ECO:0007669"/>
    <property type="project" value="UniProtKB-SubCell"/>
</dbReference>
<sequence>MSHKLFVLFNRSERWRVVVLSLLTLMFACLELAGIGGVGVVVDLAINRDKIDTMPYLDTVTGLFGIEDAQTKFLFVLVSFLAFILLRNFFGAIILWYRLRFLHQTKRDLSARLIKAAMSQPYTYFISNNSAMMSKTILSETNEFVSGYVFSWIMLITDAILISGIFAVLLYVDIWVTMVVTAMFGGFGALTFLLFKKRFRAMGALSRAELEKMYRITNEAFSGIKEIKVLGCENVFVNMFYGAASKYAHLVIRFMILKDIPRFFLESLAILVIGLVALAYTTDSFNYPISVGVLGSFVFATYRLLPIVHRLVSSLGGINFNQAVLASMIETLESVKSLPDVADTTDVKAIDFQREVALRDVSVIYEEAHVPALNSVSLTIVKGECLGIVGASGAGKSTLIDCLLGLLPMQSGRLEVDGKPVDDKDIPRWQRHIAYVPQSIYLMDSTIRQNIALGVPKRQIDDDRIADAVQNAQLGSFVASLPNGLETMVGEGGVRVSGGQKQRIAIARALYRQAAMLVLDEATSALDNKTEAAVRDSIEELKGKITQIIVAHRLSTIRACDRIIVMDAGKIVAEGTYDALSATSPEFAAMLKAAGDA</sequence>
<dbReference type="GO" id="GO:0005524">
    <property type="term" value="F:ATP binding"/>
    <property type="evidence" value="ECO:0007669"/>
    <property type="project" value="UniProtKB-KW"/>
</dbReference>
<dbReference type="InterPro" id="IPR011527">
    <property type="entry name" value="ABC1_TM_dom"/>
</dbReference>
<dbReference type="Proteomes" id="UP000539372">
    <property type="component" value="Unassembled WGS sequence"/>
</dbReference>
<dbReference type="InterPro" id="IPR027417">
    <property type="entry name" value="P-loop_NTPase"/>
</dbReference>
<feature type="transmembrane region" description="Helical" evidence="9">
    <location>
        <begin position="174"/>
        <end position="195"/>
    </location>
</feature>
<dbReference type="RefSeq" id="WP_169625969.1">
    <property type="nucleotide sequence ID" value="NZ_JABBNT010000004.1"/>
</dbReference>
<dbReference type="Pfam" id="PF00664">
    <property type="entry name" value="ABC_membrane"/>
    <property type="match status" value="1"/>
</dbReference>
<dbReference type="GO" id="GO:0016887">
    <property type="term" value="F:ATP hydrolysis activity"/>
    <property type="evidence" value="ECO:0007669"/>
    <property type="project" value="InterPro"/>
</dbReference>
<evidence type="ECO:0000256" key="1">
    <source>
        <dbReference type="ARBA" id="ARBA00004651"/>
    </source>
</evidence>
<gene>
    <name evidence="12" type="ORF">HH303_13885</name>
</gene>
<dbReference type="GO" id="GO:0034040">
    <property type="term" value="F:ATPase-coupled lipid transmembrane transporter activity"/>
    <property type="evidence" value="ECO:0007669"/>
    <property type="project" value="TreeGrafter"/>
</dbReference>
<dbReference type="PANTHER" id="PTHR24221:SF654">
    <property type="entry name" value="ATP-BINDING CASSETTE SUB-FAMILY B MEMBER 6"/>
    <property type="match status" value="1"/>
</dbReference>
<dbReference type="InterPro" id="IPR036640">
    <property type="entry name" value="ABC1_TM_sf"/>
</dbReference>
<keyword evidence="3" id="KW-1003">Cell membrane</keyword>
<proteinExistence type="predicted"/>
<organism evidence="12 13">
    <name type="scientific">Pacificispira spongiicola</name>
    <dbReference type="NCBI Taxonomy" id="2729598"/>
    <lineage>
        <taxon>Bacteria</taxon>
        <taxon>Pseudomonadati</taxon>
        <taxon>Pseudomonadota</taxon>
        <taxon>Alphaproteobacteria</taxon>
        <taxon>Rhodospirillales</taxon>
        <taxon>Rhodospirillaceae</taxon>
        <taxon>Pacificispira</taxon>
    </lineage>
</organism>
<dbReference type="PANTHER" id="PTHR24221">
    <property type="entry name" value="ATP-BINDING CASSETTE SUB-FAMILY B"/>
    <property type="match status" value="1"/>
</dbReference>
<dbReference type="EMBL" id="JABBNT010000004">
    <property type="protein sequence ID" value="NMM45581.1"/>
    <property type="molecule type" value="Genomic_DNA"/>
</dbReference>
<evidence type="ECO:0000256" key="3">
    <source>
        <dbReference type="ARBA" id="ARBA00022475"/>
    </source>
</evidence>
<keyword evidence="13" id="KW-1185">Reference proteome</keyword>
<dbReference type="AlphaFoldDB" id="A0A7Y0E1Q8"/>
<dbReference type="Gene3D" id="3.40.50.300">
    <property type="entry name" value="P-loop containing nucleotide triphosphate hydrolases"/>
    <property type="match status" value="1"/>
</dbReference>
<dbReference type="SMART" id="SM00382">
    <property type="entry name" value="AAA"/>
    <property type="match status" value="1"/>
</dbReference>
<dbReference type="PROSITE" id="PS50929">
    <property type="entry name" value="ABC_TM1F"/>
    <property type="match status" value="1"/>
</dbReference>
<evidence type="ECO:0000256" key="9">
    <source>
        <dbReference type="SAM" id="Phobius"/>
    </source>
</evidence>
<comment type="caution">
    <text evidence="12">The sequence shown here is derived from an EMBL/GenBank/DDBJ whole genome shotgun (WGS) entry which is preliminary data.</text>
</comment>
<evidence type="ECO:0000256" key="6">
    <source>
        <dbReference type="ARBA" id="ARBA00022840"/>
    </source>
</evidence>
<evidence type="ECO:0000256" key="5">
    <source>
        <dbReference type="ARBA" id="ARBA00022741"/>
    </source>
</evidence>
<evidence type="ECO:0000256" key="4">
    <source>
        <dbReference type="ARBA" id="ARBA00022692"/>
    </source>
</evidence>
<dbReference type="InterPro" id="IPR039421">
    <property type="entry name" value="Type_1_exporter"/>
</dbReference>
<evidence type="ECO:0000313" key="12">
    <source>
        <dbReference type="EMBL" id="NMM45581.1"/>
    </source>
</evidence>
<dbReference type="PROSITE" id="PS50893">
    <property type="entry name" value="ABC_TRANSPORTER_2"/>
    <property type="match status" value="1"/>
</dbReference>
<feature type="transmembrane region" description="Helical" evidence="9">
    <location>
        <begin position="145"/>
        <end position="168"/>
    </location>
</feature>
<evidence type="ECO:0000259" key="11">
    <source>
        <dbReference type="PROSITE" id="PS50929"/>
    </source>
</evidence>
<dbReference type="PROSITE" id="PS00211">
    <property type="entry name" value="ABC_TRANSPORTER_1"/>
    <property type="match status" value="1"/>
</dbReference>
<dbReference type="InterPro" id="IPR003593">
    <property type="entry name" value="AAA+_ATPase"/>
</dbReference>
<dbReference type="Gene3D" id="1.20.1560.10">
    <property type="entry name" value="ABC transporter type 1, transmembrane domain"/>
    <property type="match status" value="1"/>
</dbReference>
<reference evidence="12 13" key="1">
    <citation type="submission" date="2020-04" db="EMBL/GenBank/DDBJ databases">
        <title>Rhodospirillaceae bacterium KN72 isolated from deep sea.</title>
        <authorList>
            <person name="Zhang D.-C."/>
        </authorList>
    </citation>
    <scope>NUCLEOTIDE SEQUENCE [LARGE SCALE GENOMIC DNA]</scope>
    <source>
        <strain evidence="12 13">KN72</strain>
    </source>
</reference>
<dbReference type="Pfam" id="PF00005">
    <property type="entry name" value="ABC_tran"/>
    <property type="match status" value="1"/>
</dbReference>
<feature type="transmembrane region" description="Helical" evidence="9">
    <location>
        <begin position="73"/>
        <end position="97"/>
    </location>
</feature>
<keyword evidence="5" id="KW-0547">Nucleotide-binding</keyword>
<dbReference type="InterPro" id="IPR017871">
    <property type="entry name" value="ABC_transporter-like_CS"/>
</dbReference>
<protein>
    <submittedName>
        <fullName evidence="12">ABC transporter ATP-binding protein</fullName>
    </submittedName>
</protein>
<dbReference type="GO" id="GO:0140359">
    <property type="term" value="F:ABC-type transporter activity"/>
    <property type="evidence" value="ECO:0007669"/>
    <property type="project" value="InterPro"/>
</dbReference>
<accession>A0A7Y0E1Q8</accession>
<dbReference type="PROSITE" id="PS51257">
    <property type="entry name" value="PROKAR_LIPOPROTEIN"/>
    <property type="match status" value="1"/>
</dbReference>
<keyword evidence="2" id="KW-0813">Transport</keyword>